<feature type="non-terminal residue" evidence="2">
    <location>
        <position position="1"/>
    </location>
</feature>
<reference evidence="3" key="1">
    <citation type="submission" date="2014-04" db="EMBL/GenBank/DDBJ databases">
        <title>Evolutionary Origins and Diversification of the Mycorrhizal Mutualists.</title>
        <authorList>
            <consortium name="DOE Joint Genome Institute"/>
            <consortium name="Mycorrhizal Genomics Consortium"/>
            <person name="Kohler A."/>
            <person name="Kuo A."/>
            <person name="Nagy L.G."/>
            <person name="Floudas D."/>
            <person name="Copeland A."/>
            <person name="Barry K.W."/>
            <person name="Cichocki N."/>
            <person name="Veneault-Fourrey C."/>
            <person name="LaButti K."/>
            <person name="Lindquist E.A."/>
            <person name="Lipzen A."/>
            <person name="Lundell T."/>
            <person name="Morin E."/>
            <person name="Murat C."/>
            <person name="Riley R."/>
            <person name="Ohm R."/>
            <person name="Sun H."/>
            <person name="Tunlid A."/>
            <person name="Henrissat B."/>
            <person name="Grigoriev I.V."/>
            <person name="Hibbett D.S."/>
            <person name="Martin F."/>
        </authorList>
    </citation>
    <scope>NUCLEOTIDE SEQUENCE [LARGE SCALE GENOMIC DNA]</scope>
    <source>
        <strain evidence="3">FD-334 SS-4</strain>
    </source>
</reference>
<accession>A0A0D2LYB8</accession>
<dbReference type="OMA" id="RGDMYIN"/>
<sequence length="62" mass="6763">IDLYDSGATRHMSGARHRLVNFVETEPRPISAADNRSFSATGRGDMYINLPNGSDGVSRVLL</sequence>
<dbReference type="Proteomes" id="UP000054270">
    <property type="component" value="Unassembled WGS sequence"/>
</dbReference>
<evidence type="ECO:0000259" key="1">
    <source>
        <dbReference type="Pfam" id="PF22936"/>
    </source>
</evidence>
<gene>
    <name evidence="2" type="ORF">HYPSUDRAFT_125026</name>
</gene>
<proteinExistence type="predicted"/>
<feature type="domain" description="Retrovirus-related Pol polyprotein from transposon TNT 1-94-like beta-barrel" evidence="1">
    <location>
        <begin position="4"/>
        <end position="54"/>
    </location>
</feature>
<dbReference type="OrthoDB" id="3251181at2759"/>
<dbReference type="Pfam" id="PF22936">
    <property type="entry name" value="Pol_BBD"/>
    <property type="match status" value="1"/>
</dbReference>
<dbReference type="AlphaFoldDB" id="A0A0D2LYB8"/>
<dbReference type="EMBL" id="KN817632">
    <property type="protein sequence ID" value="KJA15878.1"/>
    <property type="molecule type" value="Genomic_DNA"/>
</dbReference>
<keyword evidence="3" id="KW-1185">Reference proteome</keyword>
<evidence type="ECO:0000313" key="3">
    <source>
        <dbReference type="Proteomes" id="UP000054270"/>
    </source>
</evidence>
<protein>
    <recommendedName>
        <fullName evidence="1">Retrovirus-related Pol polyprotein from transposon TNT 1-94-like beta-barrel domain-containing protein</fullName>
    </recommendedName>
</protein>
<evidence type="ECO:0000313" key="2">
    <source>
        <dbReference type="EMBL" id="KJA15878.1"/>
    </source>
</evidence>
<name>A0A0D2LYB8_HYPSF</name>
<dbReference type="InterPro" id="IPR054722">
    <property type="entry name" value="PolX-like_BBD"/>
</dbReference>
<feature type="non-terminal residue" evidence="2">
    <location>
        <position position="62"/>
    </location>
</feature>
<organism evidence="2 3">
    <name type="scientific">Hypholoma sublateritium (strain FD-334 SS-4)</name>
    <dbReference type="NCBI Taxonomy" id="945553"/>
    <lineage>
        <taxon>Eukaryota</taxon>
        <taxon>Fungi</taxon>
        <taxon>Dikarya</taxon>
        <taxon>Basidiomycota</taxon>
        <taxon>Agaricomycotina</taxon>
        <taxon>Agaricomycetes</taxon>
        <taxon>Agaricomycetidae</taxon>
        <taxon>Agaricales</taxon>
        <taxon>Agaricineae</taxon>
        <taxon>Strophariaceae</taxon>
        <taxon>Hypholoma</taxon>
    </lineage>
</organism>